<evidence type="ECO:0000256" key="3">
    <source>
        <dbReference type="ARBA" id="ARBA00023004"/>
    </source>
</evidence>
<dbReference type="InterPro" id="IPR021776">
    <property type="entry name" value="ActD"/>
</dbReference>
<dbReference type="Gene3D" id="1.10.760.10">
    <property type="entry name" value="Cytochrome c-like domain"/>
    <property type="match status" value="1"/>
</dbReference>
<feature type="coiled-coil region" evidence="5">
    <location>
        <begin position="541"/>
        <end position="572"/>
    </location>
</feature>
<dbReference type="Pfam" id="PF13442">
    <property type="entry name" value="Cytochrome_CBB3"/>
    <property type="match status" value="1"/>
</dbReference>
<keyword evidence="7" id="KW-0812">Transmembrane</keyword>
<dbReference type="GO" id="GO:0009055">
    <property type="term" value="F:electron transfer activity"/>
    <property type="evidence" value="ECO:0007669"/>
    <property type="project" value="InterPro"/>
</dbReference>
<evidence type="ECO:0000256" key="6">
    <source>
        <dbReference type="SAM" id="MobiDB-lite"/>
    </source>
</evidence>
<dbReference type="PROSITE" id="PS51007">
    <property type="entry name" value="CYTC"/>
    <property type="match status" value="1"/>
</dbReference>
<feature type="compositionally biased region" description="Polar residues" evidence="6">
    <location>
        <begin position="400"/>
        <end position="416"/>
    </location>
</feature>
<reference evidence="9 10" key="1">
    <citation type="submission" date="2019-08" db="EMBL/GenBank/DDBJ databases">
        <authorList>
            <person name="Dhanesh K."/>
            <person name="Kumar G."/>
            <person name="Sasikala C."/>
            <person name="Venkata Ramana C."/>
        </authorList>
    </citation>
    <scope>NUCLEOTIDE SEQUENCE [LARGE SCALE GENOMIC DNA]</scope>
    <source>
        <strain evidence="9 10">JC645</strain>
    </source>
</reference>
<dbReference type="PANTHER" id="PTHR40394:SF2">
    <property type="entry name" value="QUINOL:CYTOCHROME C OXIDOREDUCTASE MEMBRANE PROTEIN"/>
    <property type="match status" value="1"/>
</dbReference>
<feature type="compositionally biased region" description="Basic and acidic residues" evidence="6">
    <location>
        <begin position="344"/>
        <end position="360"/>
    </location>
</feature>
<evidence type="ECO:0000259" key="8">
    <source>
        <dbReference type="PROSITE" id="PS51007"/>
    </source>
</evidence>
<keyword evidence="2 4" id="KW-0479">Metal-binding</keyword>
<evidence type="ECO:0000256" key="7">
    <source>
        <dbReference type="SAM" id="Phobius"/>
    </source>
</evidence>
<dbReference type="PANTHER" id="PTHR40394">
    <property type="entry name" value="LIPOPROTEIN-RELATED"/>
    <property type="match status" value="1"/>
</dbReference>
<dbReference type="GO" id="GO:0020037">
    <property type="term" value="F:heme binding"/>
    <property type="evidence" value="ECO:0007669"/>
    <property type="project" value="InterPro"/>
</dbReference>
<protein>
    <submittedName>
        <fullName evidence="9">DUF3341 domain-containing protein</fullName>
    </submittedName>
</protein>
<evidence type="ECO:0000256" key="1">
    <source>
        <dbReference type="ARBA" id="ARBA00022617"/>
    </source>
</evidence>
<feature type="compositionally biased region" description="Basic and acidic residues" evidence="6">
    <location>
        <begin position="367"/>
        <end position="395"/>
    </location>
</feature>
<dbReference type="Proteomes" id="UP000324479">
    <property type="component" value="Unassembled WGS sequence"/>
</dbReference>
<feature type="transmembrane region" description="Helical" evidence="7">
    <location>
        <begin position="102"/>
        <end position="125"/>
    </location>
</feature>
<dbReference type="InterPro" id="IPR036909">
    <property type="entry name" value="Cyt_c-like_dom_sf"/>
</dbReference>
<keyword evidence="1 4" id="KW-0349">Heme</keyword>
<name>A0A5M6DIL6_9BACT</name>
<keyword evidence="7" id="KW-0472">Membrane</keyword>
<evidence type="ECO:0000256" key="4">
    <source>
        <dbReference type="PROSITE-ProRule" id="PRU00433"/>
    </source>
</evidence>
<gene>
    <name evidence="9" type="ORF">FYK55_00580</name>
</gene>
<dbReference type="EMBL" id="VWOX01000001">
    <property type="protein sequence ID" value="KAA5547331.1"/>
    <property type="molecule type" value="Genomic_DNA"/>
</dbReference>
<dbReference type="InterPro" id="IPR009056">
    <property type="entry name" value="Cyt_c-like_dom"/>
</dbReference>
<feature type="domain" description="Cytochrome c" evidence="8">
    <location>
        <begin position="432"/>
        <end position="526"/>
    </location>
</feature>
<evidence type="ECO:0000313" key="9">
    <source>
        <dbReference type="EMBL" id="KAA5547331.1"/>
    </source>
</evidence>
<evidence type="ECO:0000256" key="5">
    <source>
        <dbReference type="SAM" id="Coils"/>
    </source>
</evidence>
<feature type="transmembrane region" description="Helical" evidence="7">
    <location>
        <begin position="59"/>
        <end position="81"/>
    </location>
</feature>
<dbReference type="Pfam" id="PF11821">
    <property type="entry name" value="ActD"/>
    <property type="match status" value="1"/>
</dbReference>
<keyword evidence="3 4" id="KW-0408">Iron</keyword>
<comment type="caution">
    <text evidence="9">The sequence shown here is derived from an EMBL/GenBank/DDBJ whole genome shotgun (WGS) entry which is preliminary data.</text>
</comment>
<feature type="transmembrane region" description="Helical" evidence="7">
    <location>
        <begin position="194"/>
        <end position="214"/>
    </location>
</feature>
<accession>A0A5M6DIL6</accession>
<keyword evidence="7" id="KW-1133">Transmembrane helix</keyword>
<evidence type="ECO:0000313" key="10">
    <source>
        <dbReference type="Proteomes" id="UP000324479"/>
    </source>
</evidence>
<feature type="compositionally biased region" description="Acidic residues" evidence="6">
    <location>
        <begin position="306"/>
        <end position="329"/>
    </location>
</feature>
<organism evidence="9 10">
    <name type="scientific">Roseiconus nitratireducens</name>
    <dbReference type="NCBI Taxonomy" id="2605748"/>
    <lineage>
        <taxon>Bacteria</taxon>
        <taxon>Pseudomonadati</taxon>
        <taxon>Planctomycetota</taxon>
        <taxon>Planctomycetia</taxon>
        <taxon>Pirellulales</taxon>
        <taxon>Pirellulaceae</taxon>
        <taxon>Roseiconus</taxon>
    </lineage>
</organism>
<keyword evidence="5" id="KW-0175">Coiled coil</keyword>
<dbReference type="GO" id="GO:0046872">
    <property type="term" value="F:metal ion binding"/>
    <property type="evidence" value="ECO:0007669"/>
    <property type="project" value="UniProtKB-KW"/>
</dbReference>
<sequence length="574" mass="63257">MSETKTERIVHGIMAEFTSVDSLLDACRRVRDAGYTKTDAYTPFPVHGIDRALGIKPTVLPWIALAGGLSGTLIALSMQIWMNGIDYKYIISGKPFISLPAFMPVAFELTILLASFGAFFGMWALNGLPKFSNPMFTDPRFDRATDDRFFLYIDAKDERYDADGVRNLLTETGSGYINEVVEDDSPKEVPKPVFLVWGLMVAFSIVPLLCILTMRVTNSSRPRFHVFFDMDFSPAKDAQQVTSLFYDNRAMRPDVPGTVARGQLSESLDMMTGINVEELAQQNAPRAERLVRAYLQGDEQAKAEEVAEVSEQDPPADEADADAAEEGSSDEQPAQQDSADDASAEDKPAEDKPAEEKPADDQPAAEKSAEDEPGKEEPAENPPAEEKPAEDKAAEEPTPSESSPQATGNASQPSVMETTPWLKQNPLTIDADLLAAGKKQFGIYCSVCHGMDGRGNGLVNRRAQAKGFDTWVPPASLHQETLYADQYPDGKLFSTISNGIRKMPGYASQIQLRDRWAIVSYVRALQMSQNASMEMVPESRREEIEREVTQVKAELERQAEEAAKAAAEREKKSS</sequence>
<dbReference type="SUPFAM" id="SSF46626">
    <property type="entry name" value="Cytochrome c"/>
    <property type="match status" value="1"/>
</dbReference>
<proteinExistence type="predicted"/>
<dbReference type="AlphaFoldDB" id="A0A5M6DIL6"/>
<feature type="region of interest" description="Disordered" evidence="6">
    <location>
        <begin position="301"/>
        <end position="416"/>
    </location>
</feature>
<evidence type="ECO:0000256" key="2">
    <source>
        <dbReference type="ARBA" id="ARBA00022723"/>
    </source>
</evidence>
<keyword evidence="10" id="KW-1185">Reference proteome</keyword>